<comment type="caution">
    <text evidence="11">The sequence shown here is derived from an EMBL/GenBank/DDBJ whole genome shotgun (WGS) entry which is preliminary data.</text>
</comment>
<evidence type="ECO:0000256" key="3">
    <source>
        <dbReference type="ARBA" id="ARBA00022448"/>
    </source>
</evidence>
<dbReference type="InterPro" id="IPR007690">
    <property type="entry name" value="T2SS_GspM"/>
</dbReference>
<comment type="similarity">
    <text evidence="2">Belongs to the GSP M family.</text>
</comment>
<dbReference type="Gene3D" id="3.30.1360.100">
    <property type="entry name" value="General secretion pathway protein M, EpsM"/>
    <property type="match status" value="1"/>
</dbReference>
<dbReference type="Pfam" id="PF04612">
    <property type="entry name" value="T2SSM"/>
    <property type="match status" value="1"/>
</dbReference>
<dbReference type="RefSeq" id="WP_143871209.1">
    <property type="nucleotide sequence ID" value="NZ_CP041660.1"/>
</dbReference>
<keyword evidence="9 10" id="KW-0472">Membrane</keyword>
<name>A0ABV1RHI3_9ALTE</name>
<dbReference type="SUPFAM" id="SSF103054">
    <property type="entry name" value="General secretion pathway protein M, EpsM"/>
    <property type="match status" value="1"/>
</dbReference>
<evidence type="ECO:0000256" key="8">
    <source>
        <dbReference type="ARBA" id="ARBA00022989"/>
    </source>
</evidence>
<comment type="subcellular location">
    <subcellularLocation>
        <location evidence="1">Cell inner membrane</location>
        <topology evidence="1">Single-pass membrane protein</topology>
    </subcellularLocation>
</comment>
<gene>
    <name evidence="11" type="ORF">ABS311_10995</name>
</gene>
<keyword evidence="6 10" id="KW-0812">Transmembrane</keyword>
<accession>A0ABV1RHI3</accession>
<sequence>MKQWFESLSSRERQLVLGGGIVLIIGLFFQLIWGPLNTALDKAELDVKNKQTALLWVSEKTAELKQRQSGNSKVTSGSLNQIVNAAARRADISLARMQPQGESLQVQIDEVEFNALVRWLADLTQNKGLRIESLDISAADKPGAVRVRRLQVSKQ</sequence>
<feature type="transmembrane region" description="Helical" evidence="10">
    <location>
        <begin position="15"/>
        <end position="33"/>
    </location>
</feature>
<keyword evidence="4" id="KW-1003">Cell membrane</keyword>
<proteinExistence type="inferred from homology"/>
<reference evidence="11 12" key="1">
    <citation type="submission" date="2024-06" db="EMBL/GenBank/DDBJ databases">
        <authorList>
            <person name="Chen R.Y."/>
        </authorList>
    </citation>
    <scope>NUCLEOTIDE SEQUENCE [LARGE SCALE GENOMIC DNA]</scope>
    <source>
        <strain evidence="11 12">D2</strain>
    </source>
</reference>
<dbReference type="InterPro" id="IPR023229">
    <property type="entry name" value="T2SS_M_periplasmic_sf"/>
</dbReference>
<protein>
    <submittedName>
        <fullName evidence="11">Type II secretion system protein M</fullName>
    </submittedName>
</protein>
<organism evidence="11 12">
    <name type="scientific">Catenovulum sediminis</name>
    <dbReference type="NCBI Taxonomy" id="1740262"/>
    <lineage>
        <taxon>Bacteria</taxon>
        <taxon>Pseudomonadati</taxon>
        <taxon>Pseudomonadota</taxon>
        <taxon>Gammaproteobacteria</taxon>
        <taxon>Alteromonadales</taxon>
        <taxon>Alteromonadaceae</taxon>
        <taxon>Catenovulum</taxon>
    </lineage>
</organism>
<evidence type="ECO:0000256" key="10">
    <source>
        <dbReference type="SAM" id="Phobius"/>
    </source>
</evidence>
<evidence type="ECO:0000313" key="11">
    <source>
        <dbReference type="EMBL" id="MER2492406.1"/>
    </source>
</evidence>
<evidence type="ECO:0000256" key="9">
    <source>
        <dbReference type="ARBA" id="ARBA00023136"/>
    </source>
</evidence>
<evidence type="ECO:0000256" key="5">
    <source>
        <dbReference type="ARBA" id="ARBA00022519"/>
    </source>
</evidence>
<dbReference type="PIRSF" id="PIRSF006291">
    <property type="entry name" value="GspM"/>
    <property type="match status" value="1"/>
</dbReference>
<evidence type="ECO:0000256" key="7">
    <source>
        <dbReference type="ARBA" id="ARBA00022927"/>
    </source>
</evidence>
<evidence type="ECO:0000256" key="6">
    <source>
        <dbReference type="ARBA" id="ARBA00022692"/>
    </source>
</evidence>
<evidence type="ECO:0000313" key="12">
    <source>
        <dbReference type="Proteomes" id="UP001467690"/>
    </source>
</evidence>
<dbReference type="Proteomes" id="UP001467690">
    <property type="component" value="Unassembled WGS sequence"/>
</dbReference>
<evidence type="ECO:0000256" key="4">
    <source>
        <dbReference type="ARBA" id="ARBA00022475"/>
    </source>
</evidence>
<keyword evidence="7" id="KW-0653">Protein transport</keyword>
<evidence type="ECO:0000256" key="2">
    <source>
        <dbReference type="ARBA" id="ARBA00010637"/>
    </source>
</evidence>
<keyword evidence="3" id="KW-0813">Transport</keyword>
<dbReference type="EMBL" id="JBELOE010000211">
    <property type="protein sequence ID" value="MER2492406.1"/>
    <property type="molecule type" value="Genomic_DNA"/>
</dbReference>
<keyword evidence="12" id="KW-1185">Reference proteome</keyword>
<keyword evidence="5" id="KW-0997">Cell inner membrane</keyword>
<evidence type="ECO:0000256" key="1">
    <source>
        <dbReference type="ARBA" id="ARBA00004377"/>
    </source>
</evidence>
<keyword evidence="8 10" id="KW-1133">Transmembrane helix</keyword>